<keyword evidence="1" id="KW-1133">Transmembrane helix</keyword>
<feature type="transmembrane region" description="Helical" evidence="1">
    <location>
        <begin position="44"/>
        <end position="63"/>
    </location>
</feature>
<feature type="domain" description="EamA" evidence="2">
    <location>
        <begin position="160"/>
        <end position="291"/>
    </location>
</feature>
<dbReference type="EMBL" id="CP150637">
    <property type="protein sequence ID" value="WZW87119.1"/>
    <property type="molecule type" value="Genomic_DNA"/>
</dbReference>
<feature type="transmembrane region" description="Helical" evidence="1">
    <location>
        <begin position="218"/>
        <end position="237"/>
    </location>
</feature>
<evidence type="ECO:0000256" key="1">
    <source>
        <dbReference type="SAM" id="Phobius"/>
    </source>
</evidence>
<feature type="domain" description="EamA" evidence="2">
    <location>
        <begin position="15"/>
        <end position="145"/>
    </location>
</feature>
<feature type="transmembrane region" description="Helical" evidence="1">
    <location>
        <begin position="249"/>
        <end position="270"/>
    </location>
</feature>
<name>A0ABZ3BX69_9GAMM</name>
<protein>
    <submittedName>
        <fullName evidence="3">DMT family transporter</fullName>
    </submittedName>
</protein>
<feature type="transmembrane region" description="Helical" evidence="1">
    <location>
        <begin position="129"/>
        <end position="151"/>
    </location>
</feature>
<feature type="transmembrane region" description="Helical" evidence="1">
    <location>
        <begin position="187"/>
        <end position="206"/>
    </location>
</feature>
<dbReference type="Proteomes" id="UP001449178">
    <property type="component" value="Chromosome"/>
</dbReference>
<dbReference type="PANTHER" id="PTHR22911">
    <property type="entry name" value="ACYL-MALONYL CONDENSING ENZYME-RELATED"/>
    <property type="match status" value="1"/>
</dbReference>
<keyword evidence="1" id="KW-0472">Membrane</keyword>
<feature type="transmembrane region" description="Helical" evidence="1">
    <location>
        <begin position="75"/>
        <end position="93"/>
    </location>
</feature>
<organism evidence="3 4">
    <name type="scientific">Ignatzschineria larvae DSM 13226</name>
    <dbReference type="NCBI Taxonomy" id="1111732"/>
    <lineage>
        <taxon>Bacteria</taxon>
        <taxon>Pseudomonadati</taxon>
        <taxon>Pseudomonadota</taxon>
        <taxon>Gammaproteobacteria</taxon>
        <taxon>Cardiobacteriales</taxon>
        <taxon>Ignatzschineriaceae</taxon>
        <taxon>Ignatzschineria</taxon>
    </lineage>
</organism>
<feature type="transmembrane region" description="Helical" evidence="1">
    <location>
        <begin position="99"/>
        <end position="122"/>
    </location>
</feature>
<gene>
    <name evidence="3" type="ORF">WMO13_06975</name>
</gene>
<evidence type="ECO:0000313" key="4">
    <source>
        <dbReference type="Proteomes" id="UP001449178"/>
    </source>
</evidence>
<feature type="transmembrane region" description="Helical" evidence="1">
    <location>
        <begin position="15"/>
        <end position="32"/>
    </location>
</feature>
<dbReference type="InterPro" id="IPR037185">
    <property type="entry name" value="EmrE-like"/>
</dbReference>
<feature type="transmembrane region" description="Helical" evidence="1">
    <location>
        <begin position="157"/>
        <end position="175"/>
    </location>
</feature>
<dbReference type="Pfam" id="PF00892">
    <property type="entry name" value="EamA"/>
    <property type="match status" value="2"/>
</dbReference>
<dbReference type="PANTHER" id="PTHR22911:SF102">
    <property type="entry name" value="MEMBRANE PROTEIN"/>
    <property type="match status" value="1"/>
</dbReference>
<keyword evidence="1" id="KW-0812">Transmembrane</keyword>
<reference evidence="3 4" key="1">
    <citation type="submission" date="2024-03" db="EMBL/GenBank/DDBJ databases">
        <title>Complete Genome Sequence and Annotation of Ignatzschineria larvae DSM 13226.</title>
        <authorList>
            <person name="Cantrell E."/>
            <person name="Burcham Z.M."/>
        </authorList>
    </citation>
    <scope>NUCLEOTIDE SEQUENCE [LARGE SCALE GENOMIC DNA]</scope>
    <source>
        <strain evidence="3 4">DSM 13226</strain>
    </source>
</reference>
<accession>A0ABZ3BX69</accession>
<feature type="transmembrane region" description="Helical" evidence="1">
    <location>
        <begin position="276"/>
        <end position="292"/>
    </location>
</feature>
<keyword evidence="4" id="KW-1185">Reference proteome</keyword>
<dbReference type="RefSeq" id="WP_051396113.1">
    <property type="nucleotide sequence ID" value="NZ_AZOD01000009.1"/>
</dbReference>
<evidence type="ECO:0000313" key="3">
    <source>
        <dbReference type="EMBL" id="WZW87119.1"/>
    </source>
</evidence>
<dbReference type="InterPro" id="IPR000620">
    <property type="entry name" value="EamA_dom"/>
</dbReference>
<sequence>MTTLTSTLPLNNRPAVIKFSLAMILFGSVGFFSQRSSVPALELVFIRCLCATLFLGFFWWQSGQLRRETWYRPEMIRIAICAIFLVLNWLYFFKAIEESGVTIAISIYHLAPVIVMILGAFIYRERLTLIAFMAIIGCFVGTLAIAEINQIHAFAELLSKGLIYGLLSALFYALLTLTGKGFKYTSSYAITTIQVAIGTLLLLPFANLTYFENLTWQNWLFIFITGFVHTGIVFYLFFDSIRTLSTQLIALLVFLDPLVAIMMDIFITGFMPSLEQWIGIILIFAAMALTLIPHKSKKIIRIETGSTTDRA</sequence>
<evidence type="ECO:0000259" key="2">
    <source>
        <dbReference type="Pfam" id="PF00892"/>
    </source>
</evidence>
<proteinExistence type="predicted"/>
<dbReference type="SUPFAM" id="SSF103481">
    <property type="entry name" value="Multidrug resistance efflux transporter EmrE"/>
    <property type="match status" value="2"/>
</dbReference>